<proteinExistence type="predicted"/>
<name>A0AAV7QWC3_PLEWA</name>
<keyword evidence="2" id="KW-1185">Reference proteome</keyword>
<evidence type="ECO:0000313" key="2">
    <source>
        <dbReference type="Proteomes" id="UP001066276"/>
    </source>
</evidence>
<dbReference type="AlphaFoldDB" id="A0AAV7QWC3"/>
<evidence type="ECO:0000313" key="1">
    <source>
        <dbReference type="EMBL" id="KAJ1144300.1"/>
    </source>
</evidence>
<sequence length="81" mass="8935">MPQRNCSRDSVASKPYIPPGECCPTIPSFCTCDYDKCKHGCDQHSTKKELILKGEGVPGKCCDHFKCVPASDTQEKEADLK</sequence>
<gene>
    <name evidence="1" type="ORF">NDU88_010600</name>
</gene>
<organism evidence="1 2">
    <name type="scientific">Pleurodeles waltl</name>
    <name type="common">Iberian ribbed newt</name>
    <dbReference type="NCBI Taxonomy" id="8319"/>
    <lineage>
        <taxon>Eukaryota</taxon>
        <taxon>Metazoa</taxon>
        <taxon>Chordata</taxon>
        <taxon>Craniata</taxon>
        <taxon>Vertebrata</taxon>
        <taxon>Euteleostomi</taxon>
        <taxon>Amphibia</taxon>
        <taxon>Batrachia</taxon>
        <taxon>Caudata</taxon>
        <taxon>Salamandroidea</taxon>
        <taxon>Salamandridae</taxon>
        <taxon>Pleurodelinae</taxon>
        <taxon>Pleurodeles</taxon>
    </lineage>
</organism>
<protein>
    <submittedName>
        <fullName evidence="1">Uncharacterized protein</fullName>
    </submittedName>
</protein>
<reference evidence="1" key="1">
    <citation type="journal article" date="2022" name="bioRxiv">
        <title>Sequencing and chromosome-scale assembly of the giantPleurodeles waltlgenome.</title>
        <authorList>
            <person name="Brown T."/>
            <person name="Elewa A."/>
            <person name="Iarovenko S."/>
            <person name="Subramanian E."/>
            <person name="Araus A.J."/>
            <person name="Petzold A."/>
            <person name="Susuki M."/>
            <person name="Suzuki K.-i.T."/>
            <person name="Hayashi T."/>
            <person name="Toyoda A."/>
            <person name="Oliveira C."/>
            <person name="Osipova E."/>
            <person name="Leigh N.D."/>
            <person name="Simon A."/>
            <person name="Yun M.H."/>
        </authorList>
    </citation>
    <scope>NUCLEOTIDE SEQUENCE</scope>
    <source>
        <strain evidence="1">20211129_DDA</strain>
        <tissue evidence="1">Liver</tissue>
    </source>
</reference>
<accession>A0AAV7QWC3</accession>
<comment type="caution">
    <text evidence="1">The sequence shown here is derived from an EMBL/GenBank/DDBJ whole genome shotgun (WGS) entry which is preliminary data.</text>
</comment>
<dbReference type="Proteomes" id="UP001066276">
    <property type="component" value="Chromosome 6"/>
</dbReference>
<dbReference type="EMBL" id="JANPWB010000010">
    <property type="protein sequence ID" value="KAJ1144300.1"/>
    <property type="molecule type" value="Genomic_DNA"/>
</dbReference>